<evidence type="ECO:0000256" key="1">
    <source>
        <dbReference type="ARBA" id="ARBA00004323"/>
    </source>
</evidence>
<comment type="pathway">
    <text evidence="2">Protein modification; protein glycosylation.</text>
</comment>
<dbReference type="AlphaFoldDB" id="A0A210QS36"/>
<keyword evidence="11" id="KW-0325">Glycoprotein</keyword>
<organism evidence="15 16">
    <name type="scientific">Mizuhopecten yessoensis</name>
    <name type="common">Japanese scallop</name>
    <name type="synonym">Patinopecten yessoensis</name>
    <dbReference type="NCBI Taxonomy" id="6573"/>
    <lineage>
        <taxon>Eukaryota</taxon>
        <taxon>Metazoa</taxon>
        <taxon>Spiralia</taxon>
        <taxon>Lophotrochozoa</taxon>
        <taxon>Mollusca</taxon>
        <taxon>Bivalvia</taxon>
        <taxon>Autobranchia</taxon>
        <taxon>Pteriomorphia</taxon>
        <taxon>Pectinida</taxon>
        <taxon>Pectinoidea</taxon>
        <taxon>Pectinidae</taxon>
        <taxon>Mizuhopecten</taxon>
    </lineage>
</organism>
<dbReference type="InterPro" id="IPR038577">
    <property type="entry name" value="GT10-like_C_sf"/>
</dbReference>
<evidence type="ECO:0000256" key="6">
    <source>
        <dbReference type="ARBA" id="ARBA00022692"/>
    </source>
</evidence>
<dbReference type="FunFam" id="3.40.50.11660:FF:000004">
    <property type="entry name" value="Glycoprotein 3-alpha-L-fucosyltransferase A"/>
    <property type="match status" value="1"/>
</dbReference>
<dbReference type="Proteomes" id="UP000242188">
    <property type="component" value="Unassembled WGS sequence"/>
</dbReference>
<keyword evidence="10" id="KW-0472">Membrane</keyword>
<evidence type="ECO:0000256" key="8">
    <source>
        <dbReference type="ARBA" id="ARBA00022989"/>
    </source>
</evidence>
<accession>A0A210QS36</accession>
<reference evidence="15 16" key="1">
    <citation type="journal article" date="2017" name="Nat. Ecol. Evol.">
        <title>Scallop genome provides insights into evolution of bilaterian karyotype and development.</title>
        <authorList>
            <person name="Wang S."/>
            <person name="Zhang J."/>
            <person name="Jiao W."/>
            <person name="Li J."/>
            <person name="Xun X."/>
            <person name="Sun Y."/>
            <person name="Guo X."/>
            <person name="Huan P."/>
            <person name="Dong B."/>
            <person name="Zhang L."/>
            <person name="Hu X."/>
            <person name="Sun X."/>
            <person name="Wang J."/>
            <person name="Zhao C."/>
            <person name="Wang Y."/>
            <person name="Wang D."/>
            <person name="Huang X."/>
            <person name="Wang R."/>
            <person name="Lv J."/>
            <person name="Li Y."/>
            <person name="Zhang Z."/>
            <person name="Liu B."/>
            <person name="Lu W."/>
            <person name="Hui Y."/>
            <person name="Liang J."/>
            <person name="Zhou Z."/>
            <person name="Hou R."/>
            <person name="Li X."/>
            <person name="Liu Y."/>
            <person name="Li H."/>
            <person name="Ning X."/>
            <person name="Lin Y."/>
            <person name="Zhao L."/>
            <person name="Xing Q."/>
            <person name="Dou J."/>
            <person name="Li Y."/>
            <person name="Mao J."/>
            <person name="Guo H."/>
            <person name="Dou H."/>
            <person name="Li T."/>
            <person name="Mu C."/>
            <person name="Jiang W."/>
            <person name="Fu Q."/>
            <person name="Fu X."/>
            <person name="Miao Y."/>
            <person name="Liu J."/>
            <person name="Yu Q."/>
            <person name="Li R."/>
            <person name="Liao H."/>
            <person name="Li X."/>
            <person name="Kong Y."/>
            <person name="Jiang Z."/>
            <person name="Chourrout D."/>
            <person name="Li R."/>
            <person name="Bao Z."/>
        </authorList>
    </citation>
    <scope>NUCLEOTIDE SEQUENCE [LARGE SCALE GENOMIC DNA]</scope>
    <source>
        <strain evidence="15 16">PY_sf001</strain>
    </source>
</reference>
<keyword evidence="9 12" id="KW-0333">Golgi apparatus</keyword>
<evidence type="ECO:0000256" key="9">
    <source>
        <dbReference type="ARBA" id="ARBA00023034"/>
    </source>
</evidence>
<name>A0A210QS36_MIZYE</name>
<keyword evidence="5 12" id="KW-0808">Transferase</keyword>
<proteinExistence type="inferred from homology"/>
<evidence type="ECO:0000256" key="7">
    <source>
        <dbReference type="ARBA" id="ARBA00022968"/>
    </source>
</evidence>
<evidence type="ECO:0000256" key="11">
    <source>
        <dbReference type="ARBA" id="ARBA00023180"/>
    </source>
</evidence>
<keyword evidence="16" id="KW-1185">Reference proteome</keyword>
<evidence type="ECO:0000256" key="12">
    <source>
        <dbReference type="RuleBase" id="RU003832"/>
    </source>
</evidence>
<dbReference type="EC" id="2.4.1.-" evidence="12"/>
<sequence>MLTIKRLKRRQVIILLTVLLCITLCKQLHVDVDFMYSKIKKPKFDKQHHSIYNMSFSKVRKHRNKDILNKTMLFWNPQPWLNDWIGKKWDTSDVFTKCPVSNCVVTKQRLYIKQADAVIFRAVRFLCQKKSKKGQIWIMFEHESPMKYQTLNNTCHRNLFNWTITYRRDSDFTFVHGQFSKTSSPFNESSIDRILKAKTKTAVGFISNCYTQSQREDYIKQLRKYGIDVDIYGRCGHHHCTSGNRFNAVWNITPRVNKTKDCFDVLDSKYKFYLSFENSLCDDYVTEKSLHLVLRHNIVPIIRDAANRTLFQPPTSYLDTKDFKNVKSLADRIKYLNKNFEEYKKYFHWKKHFYPETSSGVIKSILCDICYRLHNQHKYPRVYRNVFDFLQSRGSNSSTCHQPVDF</sequence>
<evidence type="ECO:0000256" key="4">
    <source>
        <dbReference type="ARBA" id="ARBA00022676"/>
    </source>
</evidence>
<feature type="domain" description="Fucosyltransferase N-terminal" evidence="14">
    <location>
        <begin position="70"/>
        <end position="174"/>
    </location>
</feature>
<dbReference type="EMBL" id="NEDP02002222">
    <property type="protein sequence ID" value="OWF51529.1"/>
    <property type="molecule type" value="Genomic_DNA"/>
</dbReference>
<dbReference type="OrthoDB" id="8057859at2759"/>
<evidence type="ECO:0000259" key="13">
    <source>
        <dbReference type="Pfam" id="PF00852"/>
    </source>
</evidence>
<dbReference type="Pfam" id="PF00852">
    <property type="entry name" value="Glyco_transf_10"/>
    <property type="match status" value="1"/>
</dbReference>
<dbReference type="InterPro" id="IPR031481">
    <property type="entry name" value="Glyco_tran_10_N"/>
</dbReference>
<evidence type="ECO:0000313" key="16">
    <source>
        <dbReference type="Proteomes" id="UP000242188"/>
    </source>
</evidence>
<evidence type="ECO:0000256" key="10">
    <source>
        <dbReference type="ARBA" id="ARBA00023136"/>
    </source>
</evidence>
<dbReference type="GO" id="GO:0008417">
    <property type="term" value="F:fucosyltransferase activity"/>
    <property type="evidence" value="ECO:0007669"/>
    <property type="project" value="InterPro"/>
</dbReference>
<dbReference type="PANTHER" id="PTHR48438">
    <property type="entry name" value="ALPHA-(1,3)-FUCOSYLTRANSFERASE C-RELATED"/>
    <property type="match status" value="1"/>
</dbReference>
<comment type="caution">
    <text evidence="15">The sequence shown here is derived from an EMBL/GenBank/DDBJ whole genome shotgun (WGS) entry which is preliminary data.</text>
</comment>
<dbReference type="GO" id="GO:0032580">
    <property type="term" value="C:Golgi cisterna membrane"/>
    <property type="evidence" value="ECO:0007669"/>
    <property type="project" value="UniProtKB-SubCell"/>
</dbReference>
<keyword evidence="4 12" id="KW-0328">Glycosyltransferase</keyword>
<keyword evidence="6 12" id="KW-0812">Transmembrane</keyword>
<evidence type="ECO:0000313" key="15">
    <source>
        <dbReference type="EMBL" id="OWF51529.1"/>
    </source>
</evidence>
<dbReference type="STRING" id="6573.A0A210QS36"/>
<comment type="similarity">
    <text evidence="3 12">Belongs to the glycosyltransferase 10 family.</text>
</comment>
<keyword evidence="7" id="KW-0735">Signal-anchor</keyword>
<dbReference type="InterPro" id="IPR055270">
    <property type="entry name" value="Glyco_tran_10_C"/>
</dbReference>
<dbReference type="Pfam" id="PF17039">
    <property type="entry name" value="Glyco_tran_10_N"/>
    <property type="match status" value="1"/>
</dbReference>
<evidence type="ECO:0000256" key="2">
    <source>
        <dbReference type="ARBA" id="ARBA00004922"/>
    </source>
</evidence>
<dbReference type="PANTHER" id="PTHR48438:SF1">
    <property type="entry name" value="ALPHA-(1,3)-FUCOSYLTRANSFERASE C-RELATED"/>
    <property type="match status" value="1"/>
</dbReference>
<dbReference type="Gene3D" id="3.40.50.11660">
    <property type="entry name" value="Glycosyl transferase family 10, C-terminal domain"/>
    <property type="match status" value="1"/>
</dbReference>
<protein>
    <recommendedName>
        <fullName evidence="12">Fucosyltransferase</fullName>
        <ecNumber evidence="12">2.4.1.-</ecNumber>
    </recommendedName>
</protein>
<evidence type="ECO:0000256" key="5">
    <source>
        <dbReference type="ARBA" id="ARBA00022679"/>
    </source>
</evidence>
<dbReference type="UniPathway" id="UPA00378"/>
<dbReference type="GO" id="GO:0000139">
    <property type="term" value="C:Golgi membrane"/>
    <property type="evidence" value="ECO:0007669"/>
    <property type="project" value="UniProtKB-SubCell"/>
</dbReference>
<keyword evidence="8" id="KW-1133">Transmembrane helix</keyword>
<dbReference type="SUPFAM" id="SSF53756">
    <property type="entry name" value="UDP-Glycosyltransferase/glycogen phosphorylase"/>
    <property type="match status" value="1"/>
</dbReference>
<evidence type="ECO:0000259" key="14">
    <source>
        <dbReference type="Pfam" id="PF17039"/>
    </source>
</evidence>
<comment type="subcellular location">
    <subcellularLocation>
        <location evidence="1">Golgi apparatus membrane</location>
        <topology evidence="1">Single-pass type II membrane protein</topology>
    </subcellularLocation>
    <subcellularLocation>
        <location evidence="12">Golgi apparatus</location>
        <location evidence="12">Golgi stack membrane</location>
        <topology evidence="12">Single-pass type II membrane protein</topology>
    </subcellularLocation>
</comment>
<gene>
    <name evidence="15" type="ORF">KP79_PYT20524</name>
</gene>
<dbReference type="InterPro" id="IPR001503">
    <property type="entry name" value="Glyco_trans_10"/>
</dbReference>
<feature type="domain" description="Fucosyltransferase C-terminal" evidence="13">
    <location>
        <begin position="196"/>
        <end position="386"/>
    </location>
</feature>
<evidence type="ECO:0000256" key="3">
    <source>
        <dbReference type="ARBA" id="ARBA00008919"/>
    </source>
</evidence>